<proteinExistence type="predicted"/>
<dbReference type="STRING" id="112248.SAMN05444392_102118"/>
<keyword evidence="2" id="KW-1185">Reference proteome</keyword>
<dbReference type="Proteomes" id="UP000184476">
    <property type="component" value="Unassembled WGS sequence"/>
</dbReference>
<reference evidence="1 2" key="1">
    <citation type="submission" date="2016-11" db="EMBL/GenBank/DDBJ databases">
        <authorList>
            <person name="Jaros S."/>
            <person name="Januszkiewicz K."/>
            <person name="Wedrychowicz H."/>
        </authorList>
    </citation>
    <scope>NUCLEOTIDE SEQUENCE [LARGE SCALE GENOMIC DNA]</scope>
    <source>
        <strain evidence="1 2">DSM 44666</strain>
    </source>
</reference>
<protein>
    <submittedName>
        <fullName evidence="1">Uncharacterized protein</fullName>
    </submittedName>
</protein>
<gene>
    <name evidence="1" type="ORF">SAMN05444392_102118</name>
</gene>
<sequence>MNDIQLTNALFNWLQIQVVWNARPTDRSAKDTVSFFQDLLREDHEIDQLELELDKEKRVYIISYLQKGEAHQQLFPQEEAEKLLQEIIREPRYNQSFE</sequence>
<name>A0A1M4V1A4_9BACL</name>
<organism evidence="1 2">
    <name type="scientific">Seinonella peptonophila</name>
    <dbReference type="NCBI Taxonomy" id="112248"/>
    <lineage>
        <taxon>Bacteria</taxon>
        <taxon>Bacillati</taxon>
        <taxon>Bacillota</taxon>
        <taxon>Bacilli</taxon>
        <taxon>Bacillales</taxon>
        <taxon>Thermoactinomycetaceae</taxon>
        <taxon>Seinonella</taxon>
    </lineage>
</organism>
<evidence type="ECO:0000313" key="1">
    <source>
        <dbReference type="EMBL" id="SHE62653.1"/>
    </source>
</evidence>
<dbReference type="AlphaFoldDB" id="A0A1M4V1A4"/>
<evidence type="ECO:0000313" key="2">
    <source>
        <dbReference type="Proteomes" id="UP000184476"/>
    </source>
</evidence>
<dbReference type="OrthoDB" id="2692034at2"/>
<dbReference type="RefSeq" id="WP_084731112.1">
    <property type="nucleotide sequence ID" value="NZ_FQVL01000002.1"/>
</dbReference>
<dbReference type="EMBL" id="FQVL01000002">
    <property type="protein sequence ID" value="SHE62653.1"/>
    <property type="molecule type" value="Genomic_DNA"/>
</dbReference>
<accession>A0A1M4V1A4</accession>